<evidence type="ECO:0000313" key="3">
    <source>
        <dbReference type="Proteomes" id="UP001596022"/>
    </source>
</evidence>
<gene>
    <name evidence="2" type="ORF">ACFO4N_14835</name>
</gene>
<feature type="transmembrane region" description="Helical" evidence="1">
    <location>
        <begin position="169"/>
        <end position="188"/>
    </location>
</feature>
<keyword evidence="1" id="KW-1133">Transmembrane helix</keyword>
<reference evidence="3" key="1">
    <citation type="journal article" date="2019" name="Int. J. Syst. Evol. Microbiol.">
        <title>The Global Catalogue of Microorganisms (GCM) 10K type strain sequencing project: providing services to taxonomists for standard genome sequencing and annotation.</title>
        <authorList>
            <consortium name="The Broad Institute Genomics Platform"/>
            <consortium name="The Broad Institute Genome Sequencing Center for Infectious Disease"/>
            <person name="Wu L."/>
            <person name="Ma J."/>
        </authorList>
    </citation>
    <scope>NUCLEOTIDE SEQUENCE [LARGE SCALE GENOMIC DNA]</scope>
    <source>
        <strain evidence="3">CGMCC 1.16306</strain>
    </source>
</reference>
<name>A0ABV9GPQ7_9BACL</name>
<evidence type="ECO:0000313" key="2">
    <source>
        <dbReference type="EMBL" id="MFC4619987.1"/>
    </source>
</evidence>
<proteinExistence type="predicted"/>
<organism evidence="2 3">
    <name type="scientific">Camelliibacillus cellulosilyticus</name>
    <dbReference type="NCBI Taxonomy" id="2174486"/>
    <lineage>
        <taxon>Bacteria</taxon>
        <taxon>Bacillati</taxon>
        <taxon>Bacillota</taxon>
        <taxon>Bacilli</taxon>
        <taxon>Bacillales</taxon>
        <taxon>Sporolactobacillaceae</taxon>
        <taxon>Camelliibacillus</taxon>
    </lineage>
</organism>
<feature type="transmembrane region" description="Helical" evidence="1">
    <location>
        <begin position="62"/>
        <end position="82"/>
    </location>
</feature>
<sequence length="258" mass="29727">MLKMELTRISRRLIFWLLILVGFILAILPVIQTWPHHVTSDYYVTYPGSPYVMWMYFVSDTFYIYELIFPLLAALAFSDAYAEDVNTGLIKSILTKIEKKRYLLTRYTVNFCVGGIAAVFPLAINLLAEMTAYPMIDNNFYFGMALVTRDSFAPDLFYHHPIIYVMSRLVLLFLLGGILASVGLALSTVVRNRYIVVVIPFLVYVGLDVLFSSMSMDSIIMLFMRNIQASWQLFYYLLVGFVSTFIWYFLAGDKNETL</sequence>
<keyword evidence="1" id="KW-0812">Transmembrane</keyword>
<dbReference type="EMBL" id="JBHSFW010000014">
    <property type="protein sequence ID" value="MFC4619987.1"/>
    <property type="molecule type" value="Genomic_DNA"/>
</dbReference>
<dbReference type="Proteomes" id="UP001596022">
    <property type="component" value="Unassembled WGS sequence"/>
</dbReference>
<accession>A0ABV9GPQ7</accession>
<evidence type="ECO:0000256" key="1">
    <source>
        <dbReference type="SAM" id="Phobius"/>
    </source>
</evidence>
<feature type="transmembrane region" description="Helical" evidence="1">
    <location>
        <begin position="194"/>
        <end position="212"/>
    </location>
</feature>
<feature type="transmembrane region" description="Helical" evidence="1">
    <location>
        <begin position="233"/>
        <end position="250"/>
    </location>
</feature>
<dbReference type="RefSeq" id="WP_376847075.1">
    <property type="nucleotide sequence ID" value="NZ_JBHSFW010000014.1"/>
</dbReference>
<feature type="transmembrane region" description="Helical" evidence="1">
    <location>
        <begin position="12"/>
        <end position="31"/>
    </location>
</feature>
<evidence type="ECO:0008006" key="4">
    <source>
        <dbReference type="Google" id="ProtNLM"/>
    </source>
</evidence>
<keyword evidence="1" id="KW-0472">Membrane</keyword>
<comment type="caution">
    <text evidence="2">The sequence shown here is derived from an EMBL/GenBank/DDBJ whole genome shotgun (WGS) entry which is preliminary data.</text>
</comment>
<protein>
    <recommendedName>
        <fullName evidence="4">ABC-2 family transporter</fullName>
    </recommendedName>
</protein>
<feature type="transmembrane region" description="Helical" evidence="1">
    <location>
        <begin position="103"/>
        <end position="128"/>
    </location>
</feature>
<keyword evidence="3" id="KW-1185">Reference proteome</keyword>